<dbReference type="PANTHER" id="PTHR31891">
    <property type="entry name" value="FORMAMIDASE C869.04-RELATED"/>
    <property type="match status" value="1"/>
</dbReference>
<dbReference type="PANTHER" id="PTHR31891:SF1">
    <property type="entry name" value="FORMAMIDASE C869.04-RELATED"/>
    <property type="match status" value="1"/>
</dbReference>
<evidence type="ECO:0000313" key="1">
    <source>
        <dbReference type="EMBL" id="GJQ11363.1"/>
    </source>
</evidence>
<dbReference type="InterPro" id="IPR004304">
    <property type="entry name" value="FmdA_AmdA"/>
</dbReference>
<proteinExistence type="predicted"/>
<dbReference type="Pfam" id="PF03069">
    <property type="entry name" value="FmdA_AmdA"/>
    <property type="match status" value="1"/>
</dbReference>
<dbReference type="EMBL" id="BQMJ01000023">
    <property type="protein sequence ID" value="GJQ11363.1"/>
    <property type="molecule type" value="Genomic_DNA"/>
</dbReference>
<accession>A0A9C7UPY7</accession>
<keyword evidence="2" id="KW-1185">Reference proteome</keyword>
<name>A0A9C7UPY7_9RHOD</name>
<dbReference type="SUPFAM" id="SSF141130">
    <property type="entry name" value="Acetamidase/Formamidase-like"/>
    <property type="match status" value="1"/>
</dbReference>
<evidence type="ECO:0008006" key="3">
    <source>
        <dbReference type="Google" id="ProtNLM"/>
    </source>
</evidence>
<dbReference type="GO" id="GO:0016811">
    <property type="term" value="F:hydrolase activity, acting on carbon-nitrogen (but not peptide) bonds, in linear amides"/>
    <property type="evidence" value="ECO:0007669"/>
    <property type="project" value="InterPro"/>
</dbReference>
<dbReference type="Gene3D" id="3.10.28.20">
    <property type="entry name" value="Acetamidase/Formamidase-like domains"/>
    <property type="match status" value="1"/>
</dbReference>
<reference evidence="1" key="1">
    <citation type="journal article" date="2022" name="Proc. Natl. Acad. Sci. U.S.A.">
        <title>Life cycle and functional genomics of the unicellular red alga Galdieria for elucidating algal and plant evolution and industrial use.</title>
        <authorList>
            <person name="Hirooka S."/>
            <person name="Itabashi T."/>
            <person name="Ichinose T.M."/>
            <person name="Onuma R."/>
            <person name="Fujiwara T."/>
            <person name="Yamashita S."/>
            <person name="Jong L.W."/>
            <person name="Tomita R."/>
            <person name="Iwane A.H."/>
            <person name="Miyagishima S.Y."/>
        </authorList>
    </citation>
    <scope>NUCLEOTIDE SEQUENCE</scope>
    <source>
        <strain evidence="1">NBRC 102759</strain>
    </source>
</reference>
<protein>
    <recommendedName>
        <fullName evidence="3">Formamidase</fullName>
    </recommendedName>
</protein>
<dbReference type="OrthoDB" id="3335528at2759"/>
<comment type="caution">
    <text evidence="1">The sequence shown here is derived from an EMBL/GenBank/DDBJ whole genome shotgun (WGS) entry which is preliminary data.</text>
</comment>
<dbReference type="Gene3D" id="2.60.120.580">
    <property type="entry name" value="Acetamidase/Formamidase-like domains"/>
    <property type="match status" value="2"/>
</dbReference>
<organism evidence="1 2">
    <name type="scientific">Galdieria partita</name>
    <dbReference type="NCBI Taxonomy" id="83374"/>
    <lineage>
        <taxon>Eukaryota</taxon>
        <taxon>Rhodophyta</taxon>
        <taxon>Bangiophyceae</taxon>
        <taxon>Galdieriales</taxon>
        <taxon>Galdieriaceae</taxon>
        <taxon>Galdieria</taxon>
    </lineage>
</organism>
<dbReference type="AlphaFoldDB" id="A0A9C7UPY7"/>
<evidence type="ECO:0000313" key="2">
    <source>
        <dbReference type="Proteomes" id="UP001061958"/>
    </source>
</evidence>
<gene>
    <name evidence="1" type="ORF">GpartN1_g3154.t1</name>
</gene>
<reference evidence="1" key="2">
    <citation type="submission" date="2022-01" db="EMBL/GenBank/DDBJ databases">
        <authorList>
            <person name="Hirooka S."/>
            <person name="Miyagishima S.Y."/>
        </authorList>
    </citation>
    <scope>NUCLEOTIDE SEQUENCE</scope>
    <source>
        <strain evidence="1">NBRC 102759</strain>
    </source>
</reference>
<dbReference type="Proteomes" id="UP001061958">
    <property type="component" value="Unassembled WGS sequence"/>
</dbReference>
<sequence length="376" mass="41041">MSTFMIELDQHLPLSQQPNKGHNRWHPDIPPIQVVKPGDVVVMNTLDAFDCQIVPDTQASELKQVDLGRVHPLTGPIYVEGAEPGDILAVDVLNIEASPFAYTVNIPGFGFLRDSFREPFIVHWHIDNNVATSPDLPKVRIQGNPFMGVMGTSPSHELLQVINEREEKLKRQGGAVELPSEHGAVPTGHLASAAVRTIAPHETGGNVDIKQLTKGTTVYLPVYVHGALFSAGDAHFAQGDNECCGTAIEMAATLTVRLRVLKGEASRTGQRDISFSRSISNQSGNNDHCLSSLHGPFYATTGICVDRETGVNYSENLTSATKNALWNMINYIHQKYGYSILQAYCLCSVAVDFHVSQLPDIPNVLVSAILPLDIFE</sequence>